<dbReference type="SUPFAM" id="SSF55874">
    <property type="entry name" value="ATPase domain of HSP90 chaperone/DNA topoisomerase II/histidine kinase"/>
    <property type="match status" value="1"/>
</dbReference>
<dbReference type="EMBL" id="MT143710">
    <property type="protein sequence ID" value="QJA43359.1"/>
    <property type="molecule type" value="Genomic_DNA"/>
</dbReference>
<evidence type="ECO:0000313" key="1">
    <source>
        <dbReference type="EMBL" id="QJA43359.1"/>
    </source>
</evidence>
<sequence length="499" mass="56235">MMAVTSAPPQILTMEEYRRDWEPAGWELITIGPTATWRQEWGEWEAIRDIVQNALDETDAYQYGFDKEGLWISDRGKGLAVADFLLGPAKLKPDYARGKFGEGMKIAALALVRMGYKVHVETVGRELWIIFLEQKVNGHVETLAALWRPDGIRVGTRFHIIGYHGSAFEKNFTINLPKSAILASGPSPLGVPVQRFNQLLEPAFTDGPKIYARDIYMQDIRSPYSYNLWGFDMAPDRHGPKSEGDMWDDMGRLWCCVTNITLMRTFLGMVHYPPIVESQEGQMINMTRWRLGADGVTGKGYFDYIGEAAAAWKIAWEREFGKDAVIRTSDRWDNMVKHLGYTPHSVSMLVVDALGQAITTDKELIDASTERLRDAEIIPDDRLTETQLAHLELARAIAKRAHGGASVRGVYASLIPPASDRVRTAGMYSRNTQEIYIDLNQLDRGHNTVDTIIHEMAHHTSGAEDLTEPHSVHMTRLAAYVVGLTHEGSFDELMKDIVW</sequence>
<dbReference type="AlphaFoldDB" id="A0A6H1Z7B9"/>
<organism evidence="1">
    <name type="scientific">viral metagenome</name>
    <dbReference type="NCBI Taxonomy" id="1070528"/>
    <lineage>
        <taxon>unclassified sequences</taxon>
        <taxon>metagenomes</taxon>
        <taxon>organismal metagenomes</taxon>
    </lineage>
</organism>
<protein>
    <submittedName>
        <fullName evidence="1">Uncharacterized protein</fullName>
    </submittedName>
</protein>
<proteinExistence type="predicted"/>
<reference evidence="1" key="1">
    <citation type="submission" date="2020-03" db="EMBL/GenBank/DDBJ databases">
        <title>The deep terrestrial virosphere.</title>
        <authorList>
            <person name="Holmfeldt K."/>
            <person name="Nilsson E."/>
            <person name="Simone D."/>
            <person name="Lopez-Fernandez M."/>
            <person name="Wu X."/>
            <person name="de Brujin I."/>
            <person name="Lundin D."/>
            <person name="Andersson A."/>
            <person name="Bertilsson S."/>
            <person name="Dopson M."/>
        </authorList>
    </citation>
    <scope>NUCLEOTIDE SEQUENCE</scope>
    <source>
        <strain evidence="1">MM171A00097</strain>
    </source>
</reference>
<dbReference type="InterPro" id="IPR036890">
    <property type="entry name" value="HATPase_C_sf"/>
</dbReference>
<gene>
    <name evidence="1" type="ORF">MM171A00097_0006</name>
</gene>
<name>A0A6H1Z7B9_9ZZZZ</name>
<accession>A0A6H1Z7B9</accession>